<evidence type="ECO:0000259" key="2">
    <source>
        <dbReference type="PROSITE" id="PS50020"/>
    </source>
</evidence>
<feature type="compositionally biased region" description="Basic residues" evidence="1">
    <location>
        <begin position="1"/>
        <end position="11"/>
    </location>
</feature>
<dbReference type="InParanoid" id="A0A177C323"/>
<gene>
    <name evidence="3" type="ORF">CC84DRAFT_221947</name>
</gene>
<evidence type="ECO:0000313" key="4">
    <source>
        <dbReference type="Proteomes" id="UP000077069"/>
    </source>
</evidence>
<dbReference type="EMBL" id="KV441557">
    <property type="protein sequence ID" value="OAG01796.1"/>
    <property type="molecule type" value="Genomic_DNA"/>
</dbReference>
<evidence type="ECO:0000256" key="1">
    <source>
        <dbReference type="SAM" id="MobiDB-lite"/>
    </source>
</evidence>
<organism evidence="3 4">
    <name type="scientific">Paraphaeosphaeria sporulosa</name>
    <dbReference type="NCBI Taxonomy" id="1460663"/>
    <lineage>
        <taxon>Eukaryota</taxon>
        <taxon>Fungi</taxon>
        <taxon>Dikarya</taxon>
        <taxon>Ascomycota</taxon>
        <taxon>Pezizomycotina</taxon>
        <taxon>Dothideomycetes</taxon>
        <taxon>Pleosporomycetidae</taxon>
        <taxon>Pleosporales</taxon>
        <taxon>Massarineae</taxon>
        <taxon>Didymosphaeriaceae</taxon>
        <taxon>Paraphaeosphaeria</taxon>
    </lineage>
</organism>
<protein>
    <recommendedName>
        <fullName evidence="2">WW domain-containing protein</fullName>
    </recommendedName>
</protein>
<dbReference type="SUPFAM" id="SSF51045">
    <property type="entry name" value="WW domain"/>
    <property type="match status" value="1"/>
</dbReference>
<sequence length="785" mass="89531">MSYQLRSRKRPHSVDRDALAGKRHPTPDLALEEPLQPYEYQPLDHKAQEIRLLRLLPAGNPDEEIEIQIFHARLIEPERALDTRLGFEELEKTLPPGWELHTTLENGRYIFQEEDSLETQWTHPNPEIDQGLYHCASVMDPYSDFKPAYEALSYCWGENHITAKARVLPMKTGRTTTLELRPNLALALKHLRQDTSPRILWIDAICIDQTNVSERNHEVKKMDTIYKLAQRVVVWLGPASESSTRGLELLAALGEKIVITSDLYNLDAPIANRENSSNSFVEDVHKRFETFEADQQAPYDSDHLQAILDILSRPWWGRLCEYSYLHKDILCSIQAQMGYESTSKHWLGIRLKLTNWIWQEICLANSRSIVQSGSNFKLWVDLRKAILFLASKLPQGLKTTEFVHFLDRGNNLAVCSGPQDDLLYILQQTRFAEHANLHDRVFALLGMADPENAALINADYSRPVYEVFRDVCSAHLQLYRDFNFLRYCELSTHGQNSGHPSWVPNWSAWRPVHIFGSQDASGKSQALIDALNGSRLKVDGVLCGIVEEVSHVAPLEGHLRETTRIWEQLVAKNDPQRIERFVETLSCDETKEAWPNYFQYPSCEQYKVAYYNNDEEPIVSDSVRGRSVFICDDERMGICPAGAKAGDLLVAVLGCESPVILRKCPSDHEPATYVVVGVAFVSSLKHSAALLGSLPYPFRASTATDWEGCVMPEFKDLDNGTITYDDPRLGPLPKGWIYAKDFNEDQLEARVFKSRETGNVTYFDPRLTPEELRKRGTKVEEFILV</sequence>
<dbReference type="InterPro" id="IPR001202">
    <property type="entry name" value="WW_dom"/>
</dbReference>
<keyword evidence="4" id="KW-1185">Reference proteome</keyword>
<dbReference type="OrthoDB" id="4850726at2759"/>
<dbReference type="STRING" id="1460663.A0A177C323"/>
<dbReference type="Pfam" id="PF06985">
    <property type="entry name" value="HET"/>
    <property type="match status" value="1"/>
</dbReference>
<reference evidence="3 4" key="1">
    <citation type="submission" date="2016-05" db="EMBL/GenBank/DDBJ databases">
        <title>Comparative analysis of secretome profiles of manganese(II)-oxidizing ascomycete fungi.</title>
        <authorList>
            <consortium name="DOE Joint Genome Institute"/>
            <person name="Zeiner C.A."/>
            <person name="Purvine S.O."/>
            <person name="Zink E.M."/>
            <person name="Wu S."/>
            <person name="Pasa-Tolic L."/>
            <person name="Chaput D.L."/>
            <person name="Haridas S."/>
            <person name="Grigoriev I.V."/>
            <person name="Santelli C.M."/>
            <person name="Hansel C.M."/>
        </authorList>
    </citation>
    <scope>NUCLEOTIDE SEQUENCE [LARGE SCALE GENOMIC DNA]</scope>
    <source>
        <strain evidence="3 4">AP3s5-JAC2a</strain>
    </source>
</reference>
<dbReference type="PROSITE" id="PS50020">
    <property type="entry name" value="WW_DOMAIN_2"/>
    <property type="match status" value="1"/>
</dbReference>
<name>A0A177C323_9PLEO</name>
<feature type="region of interest" description="Disordered" evidence="1">
    <location>
        <begin position="1"/>
        <end position="29"/>
    </location>
</feature>
<dbReference type="InterPro" id="IPR010730">
    <property type="entry name" value="HET"/>
</dbReference>
<dbReference type="Gene3D" id="2.20.70.10">
    <property type="match status" value="1"/>
</dbReference>
<dbReference type="GeneID" id="28769112"/>
<dbReference type="PANTHER" id="PTHR24148">
    <property type="entry name" value="ANKYRIN REPEAT DOMAIN-CONTAINING PROTEIN 39 HOMOLOG-RELATED"/>
    <property type="match status" value="1"/>
</dbReference>
<dbReference type="InterPro" id="IPR052895">
    <property type="entry name" value="HetReg/Transcr_Mod"/>
</dbReference>
<accession>A0A177C323</accession>
<proteinExistence type="predicted"/>
<evidence type="ECO:0000313" key="3">
    <source>
        <dbReference type="EMBL" id="OAG01796.1"/>
    </source>
</evidence>
<dbReference type="AlphaFoldDB" id="A0A177C323"/>
<dbReference type="PANTHER" id="PTHR24148:SF73">
    <property type="entry name" value="HET DOMAIN PROTEIN (AFU_ORTHOLOGUE AFUA_8G01020)"/>
    <property type="match status" value="1"/>
</dbReference>
<dbReference type="InterPro" id="IPR036020">
    <property type="entry name" value="WW_dom_sf"/>
</dbReference>
<dbReference type="RefSeq" id="XP_018032161.1">
    <property type="nucleotide sequence ID" value="XM_018185626.1"/>
</dbReference>
<dbReference type="Proteomes" id="UP000077069">
    <property type="component" value="Unassembled WGS sequence"/>
</dbReference>
<feature type="domain" description="WW" evidence="2">
    <location>
        <begin position="92"/>
        <end position="126"/>
    </location>
</feature>